<dbReference type="STRING" id="1209989.TepRe1_0795"/>
<accession>U4QKR3</accession>
<proteinExistence type="predicted"/>
<keyword evidence="1" id="KW-0472">Membrane</keyword>
<feature type="transmembrane region" description="Helical" evidence="1">
    <location>
        <begin position="6"/>
        <end position="23"/>
    </location>
</feature>
<keyword evidence="1" id="KW-0812">Transmembrane</keyword>
<reference evidence="4" key="1">
    <citation type="journal article" date="2013" name="Genome Announc.">
        <title>First genome sequence of a syntrophic acetate-oxidizing bacterium, Tepidanaerobacter acetatoxydans strain Re1.</title>
        <authorList>
            <person name="Manzoor S."/>
            <person name="Bongcam-Rudloff E."/>
            <person name="Schnurer A."/>
            <person name="Muller B."/>
        </authorList>
    </citation>
    <scope>NUCLEOTIDE SEQUENCE [LARGE SCALE GENOMIC DNA]</scope>
    <source>
        <strain evidence="4">Re1</strain>
    </source>
</reference>
<evidence type="ECO:0000256" key="1">
    <source>
        <dbReference type="SAM" id="Phobius"/>
    </source>
</evidence>
<dbReference type="EMBL" id="HF563609">
    <property type="protein sequence ID" value="CDI40500.1"/>
    <property type="molecule type" value="Genomic_DNA"/>
</dbReference>
<sequence>MVILIGFAVIIFLLFLVVYYYMVKPKNFIGGFHKVKIQQLKSVNNLDCLTVFDKSDEVHAERGGKDKNLESCSKLQEETPEQYLHYNEEDDFKKAEDELDLCKESSHDSVSQNILDVLEINQMGGKREDEKMALIKVPVLIGEGSIQKMVESAVTLEEIAIKVKEIRALVENLNTTVIQDKVIIQGTLHKQIFYVGEDAVVHHQTELIPISYFIDIDGALPGMNTTVTPVVEHVAFTLLDSTTLHQKVILSFSVIVTDVQNLEVETGEEETPLYYVSEIEGQNSQQLIVETTVTLNQPALKVDEITAVVQDILTDVITDKVIIQGILHKQIFYVGLDNIEYHQAEDIPFSLFVDVEGATPGMHVQVESTIETINYALENSNDLTQKVVIQFSVVVTQNTSLNIIEGTEEPILLVDEVVGETTGQTLLQDIITMDKPTQKIRDVDAEVTSITAQIIANKVIIQGIIHKQIYYIGTDDIEYEMGEDVEFSFFVDLPDAEPEMHAALVPTIESVITELLSETEMLEKVVLKVDVLVLSTVRLNIGAVPVP</sequence>
<dbReference type="InterPro" id="IPR024300">
    <property type="entry name" value="SipL_SPOCS_dom"/>
</dbReference>
<feature type="domain" description="SipL SPOCS" evidence="2">
    <location>
        <begin position="438"/>
        <end position="514"/>
    </location>
</feature>
<evidence type="ECO:0000313" key="4">
    <source>
        <dbReference type="Proteomes" id="UP000010802"/>
    </source>
</evidence>
<organism evidence="3 4">
    <name type="scientific">Tepidanaerobacter acetatoxydans (strain DSM 21804 / JCM 16047 / Re1)</name>
    <dbReference type="NCBI Taxonomy" id="1209989"/>
    <lineage>
        <taxon>Bacteria</taxon>
        <taxon>Bacillati</taxon>
        <taxon>Bacillota</taxon>
        <taxon>Clostridia</taxon>
        <taxon>Thermosediminibacterales</taxon>
        <taxon>Tepidanaerobacteraceae</taxon>
        <taxon>Tepidanaerobacter</taxon>
    </lineage>
</organism>
<dbReference type="Pfam" id="PF12673">
    <property type="entry name" value="SipL"/>
    <property type="match status" value="3"/>
</dbReference>
<evidence type="ECO:0000259" key="2">
    <source>
        <dbReference type="Pfam" id="PF12673"/>
    </source>
</evidence>
<dbReference type="Proteomes" id="UP000010802">
    <property type="component" value="Chromosome"/>
</dbReference>
<keyword evidence="4" id="KW-1185">Reference proteome</keyword>
<evidence type="ECO:0000313" key="3">
    <source>
        <dbReference type="EMBL" id="CDI40500.1"/>
    </source>
</evidence>
<name>U4QKR3_TEPAE</name>
<feature type="domain" description="SipL SPOCS" evidence="2">
    <location>
        <begin position="162"/>
        <end position="238"/>
    </location>
</feature>
<dbReference type="AlphaFoldDB" id="U4QKR3"/>
<feature type="domain" description="SipL SPOCS" evidence="2">
    <location>
        <begin position="301"/>
        <end position="377"/>
    </location>
</feature>
<dbReference type="KEGG" id="tae:TepiRe1_0860"/>
<gene>
    <name evidence="3" type="ordered locus">TEPIRE1_0860</name>
</gene>
<dbReference type="eggNOG" id="COG1388">
    <property type="taxonomic scope" value="Bacteria"/>
</dbReference>
<keyword evidence="1" id="KW-1133">Transmembrane helix</keyword>
<dbReference type="HOGENOM" id="CLU_036903_0_0_9"/>
<protein>
    <recommendedName>
        <fullName evidence="2">SipL SPOCS domain-containing protein</fullName>
    </recommendedName>
</protein>